<dbReference type="InterPro" id="IPR001763">
    <property type="entry name" value="Rhodanese-like_dom"/>
</dbReference>
<dbReference type="VEuPathDB" id="FungiDB:CTRG_02096"/>
<dbReference type="PANTHER" id="PTHR11364">
    <property type="entry name" value="THIOSULFATE SULFERTANSFERASE"/>
    <property type="match status" value="1"/>
</dbReference>
<dbReference type="RefSeq" id="XP_002547789.1">
    <property type="nucleotide sequence ID" value="XM_002547743.1"/>
</dbReference>
<dbReference type="Pfam" id="PF00581">
    <property type="entry name" value="Rhodanese"/>
    <property type="match status" value="1"/>
</dbReference>
<dbReference type="PANTHER" id="PTHR11364:SF27">
    <property type="entry name" value="SULFURTRANSFERASE"/>
    <property type="match status" value="1"/>
</dbReference>
<evidence type="ECO:0000256" key="2">
    <source>
        <dbReference type="ARBA" id="ARBA00022737"/>
    </source>
</evidence>
<dbReference type="EMBL" id="GG692396">
    <property type="protein sequence ID" value="EER35234.1"/>
    <property type="molecule type" value="Genomic_DNA"/>
</dbReference>
<dbReference type="PROSITE" id="PS50206">
    <property type="entry name" value="RHODANESE_3"/>
    <property type="match status" value="2"/>
</dbReference>
<feature type="domain" description="Rhodanese" evidence="5">
    <location>
        <begin position="104"/>
        <end position="201"/>
    </location>
</feature>
<dbReference type="AlphaFoldDB" id="C5M5B8"/>
<evidence type="ECO:0000256" key="4">
    <source>
        <dbReference type="SAM" id="MobiDB-lite"/>
    </source>
</evidence>
<dbReference type="GO" id="GO:0004792">
    <property type="term" value="F:thiosulfate-cyanide sulfurtransferase activity"/>
    <property type="evidence" value="ECO:0007669"/>
    <property type="project" value="InterPro"/>
</dbReference>
<dbReference type="Proteomes" id="UP000002037">
    <property type="component" value="Unassembled WGS sequence"/>
</dbReference>
<reference evidence="6 7" key="1">
    <citation type="journal article" date="2009" name="Nature">
        <title>Evolution of pathogenicity and sexual reproduction in eight Candida genomes.</title>
        <authorList>
            <person name="Butler G."/>
            <person name="Rasmussen M.D."/>
            <person name="Lin M.F."/>
            <person name="Santos M.A."/>
            <person name="Sakthikumar S."/>
            <person name="Munro C.A."/>
            <person name="Rheinbay E."/>
            <person name="Grabherr M."/>
            <person name="Forche A."/>
            <person name="Reedy J.L."/>
            <person name="Agrafioti I."/>
            <person name="Arnaud M.B."/>
            <person name="Bates S."/>
            <person name="Brown A.J."/>
            <person name="Brunke S."/>
            <person name="Costanzo M.C."/>
            <person name="Fitzpatrick D.A."/>
            <person name="de Groot P.W."/>
            <person name="Harris D."/>
            <person name="Hoyer L.L."/>
            <person name="Hube B."/>
            <person name="Klis F.M."/>
            <person name="Kodira C."/>
            <person name="Lennard N."/>
            <person name="Logue M.E."/>
            <person name="Martin R."/>
            <person name="Neiman A.M."/>
            <person name="Nikolaou E."/>
            <person name="Quail M.A."/>
            <person name="Quinn J."/>
            <person name="Santos M.C."/>
            <person name="Schmitzberger F.F."/>
            <person name="Sherlock G."/>
            <person name="Shah P."/>
            <person name="Silverstein K.A."/>
            <person name="Skrzypek M.S."/>
            <person name="Soll D."/>
            <person name="Staggs R."/>
            <person name="Stansfield I."/>
            <person name="Stumpf M.P."/>
            <person name="Sudbery P.E."/>
            <person name="Srikantha T."/>
            <person name="Zeng Q."/>
            <person name="Berman J."/>
            <person name="Berriman M."/>
            <person name="Heitman J."/>
            <person name="Gow N.A."/>
            <person name="Lorenz M.C."/>
            <person name="Birren B.W."/>
            <person name="Kellis M."/>
            <person name="Cuomo C.A."/>
        </authorList>
    </citation>
    <scope>NUCLEOTIDE SEQUENCE [LARGE SCALE GENOMIC DNA]</scope>
    <source>
        <strain evidence="7">ATCC MYA-3404 / T1</strain>
    </source>
</reference>
<dbReference type="STRING" id="294747.C5M5B8"/>
<evidence type="ECO:0000256" key="3">
    <source>
        <dbReference type="RuleBase" id="RU000507"/>
    </source>
</evidence>
<sequence>MPQSPQIPLPAWGETSPTKNKDLNLPNPGEFHSTTTKKIEQFNNSMISSQSEQSASSSSSIVSMPRTLLTTITPAAYRVLLSTATPVSRVIPIDATWFMPNVPRDNKAEYQQERIPQSKFFDLDKYVSQSEYPHMLPSLSVMKQAFDELKLHQNDSLVIYDKLGIFSSPRAAFTFALFGHPKVYLLDNYLSYKQCEYPLDTNPVKEDGSNDDVGEYEFALNQEEFAENYKKQVIEYDELLELVKNGGLSEYLLIDARSNDRFTGSGEEPRPGLSSGHIPGAVNLPFPKLLDPSNNNQYKSKQQVEQIFQELIGEDGNVNDLLKKYPKGIIVMCGTGVTAVVLKFAIDCILKLNVPVRVYDGSWTEWASRAPSEYIQKDI</sequence>
<feature type="region of interest" description="Disordered" evidence="4">
    <location>
        <begin position="1"/>
        <end position="33"/>
    </location>
</feature>
<keyword evidence="7" id="KW-1185">Reference proteome</keyword>
<dbReference type="GO" id="GO:0005739">
    <property type="term" value="C:mitochondrion"/>
    <property type="evidence" value="ECO:0007669"/>
    <property type="project" value="TreeGrafter"/>
</dbReference>
<dbReference type="FunFam" id="3.40.250.10:FF:000069">
    <property type="entry name" value="Sulfurtransferase"/>
    <property type="match status" value="1"/>
</dbReference>
<dbReference type="eggNOG" id="KOG1529">
    <property type="taxonomic scope" value="Eukaryota"/>
</dbReference>
<evidence type="ECO:0000256" key="1">
    <source>
        <dbReference type="ARBA" id="ARBA00022679"/>
    </source>
</evidence>
<dbReference type="CDD" id="cd01448">
    <property type="entry name" value="TST_Repeat_1"/>
    <property type="match status" value="1"/>
</dbReference>
<name>C5M5B8_CANTT</name>
<dbReference type="HOGENOM" id="CLU_031618_3_1_1"/>
<feature type="domain" description="Rhodanese" evidence="5">
    <location>
        <begin position="247"/>
        <end position="375"/>
    </location>
</feature>
<dbReference type="CDD" id="cd01449">
    <property type="entry name" value="TST_Repeat_2"/>
    <property type="match status" value="1"/>
</dbReference>
<dbReference type="GeneID" id="8297193"/>
<dbReference type="SUPFAM" id="SSF52821">
    <property type="entry name" value="Rhodanese/Cell cycle control phosphatase"/>
    <property type="match status" value="2"/>
</dbReference>
<evidence type="ECO:0000313" key="6">
    <source>
        <dbReference type="EMBL" id="EER35234.1"/>
    </source>
</evidence>
<keyword evidence="1 3" id="KW-0808">Transferase</keyword>
<dbReference type="KEGG" id="ctp:CTRG_02096"/>
<dbReference type="Gene3D" id="3.40.250.10">
    <property type="entry name" value="Rhodanese-like domain"/>
    <property type="match status" value="2"/>
</dbReference>
<keyword evidence="2" id="KW-0677">Repeat</keyword>
<gene>
    <name evidence="6" type="ORF">CTRG_02096</name>
</gene>
<dbReference type="InterPro" id="IPR045078">
    <property type="entry name" value="TST/MPST-like"/>
</dbReference>
<evidence type="ECO:0000259" key="5">
    <source>
        <dbReference type="PROSITE" id="PS50206"/>
    </source>
</evidence>
<dbReference type="OrthoDB" id="270167at2759"/>
<proteinExistence type="predicted"/>
<dbReference type="InterPro" id="IPR001307">
    <property type="entry name" value="Thiosulphate_STrfase_CS"/>
</dbReference>
<dbReference type="InterPro" id="IPR036873">
    <property type="entry name" value="Rhodanese-like_dom_sf"/>
</dbReference>
<accession>C5M5B8</accession>
<dbReference type="SMART" id="SM00450">
    <property type="entry name" value="RHOD"/>
    <property type="match status" value="2"/>
</dbReference>
<protein>
    <recommendedName>
        <fullName evidence="3">Sulfurtransferase</fullName>
    </recommendedName>
</protein>
<evidence type="ECO:0000313" key="7">
    <source>
        <dbReference type="Proteomes" id="UP000002037"/>
    </source>
</evidence>
<organism evidence="6 7">
    <name type="scientific">Candida tropicalis (strain ATCC MYA-3404 / T1)</name>
    <name type="common">Yeast</name>
    <dbReference type="NCBI Taxonomy" id="294747"/>
    <lineage>
        <taxon>Eukaryota</taxon>
        <taxon>Fungi</taxon>
        <taxon>Dikarya</taxon>
        <taxon>Ascomycota</taxon>
        <taxon>Saccharomycotina</taxon>
        <taxon>Pichiomycetes</taxon>
        <taxon>Debaryomycetaceae</taxon>
        <taxon>Candida/Lodderomyces clade</taxon>
        <taxon>Candida</taxon>
    </lineage>
</organism>
<dbReference type="PROSITE" id="PS00683">
    <property type="entry name" value="RHODANESE_2"/>
    <property type="match status" value="1"/>
</dbReference>